<evidence type="ECO:0000313" key="3">
    <source>
        <dbReference type="Proteomes" id="UP000059680"/>
    </source>
</evidence>
<dbReference type="AlphaFoldDB" id="A0A0N7KHM4"/>
<protein>
    <submittedName>
        <fullName evidence="2">Os03g0605700 protein</fullName>
    </submittedName>
</protein>
<keyword evidence="3" id="KW-1185">Reference proteome</keyword>
<name>A0A0N7KHM4_ORYSJ</name>
<reference evidence="2 3" key="2">
    <citation type="journal article" date="2013" name="Plant Cell Physiol.">
        <title>Rice Annotation Project Database (RAP-DB): an integrative and interactive database for rice genomics.</title>
        <authorList>
            <person name="Sakai H."/>
            <person name="Lee S.S."/>
            <person name="Tanaka T."/>
            <person name="Numa H."/>
            <person name="Kim J."/>
            <person name="Kawahara Y."/>
            <person name="Wakimoto H."/>
            <person name="Yang C.C."/>
            <person name="Iwamoto M."/>
            <person name="Abe T."/>
            <person name="Yamada Y."/>
            <person name="Muto A."/>
            <person name="Inokuchi H."/>
            <person name="Ikemura T."/>
            <person name="Matsumoto T."/>
            <person name="Sasaki T."/>
            <person name="Itoh T."/>
        </authorList>
    </citation>
    <scope>NUCLEOTIDE SEQUENCE [LARGE SCALE GENOMIC DNA]</scope>
    <source>
        <strain evidence="3">cv. Nipponbare</strain>
    </source>
</reference>
<feature type="region of interest" description="Disordered" evidence="1">
    <location>
        <begin position="90"/>
        <end position="122"/>
    </location>
</feature>
<sequence>MEPCHGSVRASPPGGRRDDPTPAPKLLREMQPALKPIERFRWSRAPIAAVHGGAGRRRRDRGRLRHAVLLSKDTTFVLKVVDMAIDRRRRRPPMAGKLGCTRRPRASRLVHGYITSPSSSPA</sequence>
<feature type="region of interest" description="Disordered" evidence="1">
    <location>
        <begin position="1"/>
        <end position="24"/>
    </location>
</feature>
<reference evidence="3" key="1">
    <citation type="journal article" date="2005" name="Nature">
        <title>The map-based sequence of the rice genome.</title>
        <authorList>
            <consortium name="International rice genome sequencing project (IRGSP)"/>
            <person name="Matsumoto T."/>
            <person name="Wu J."/>
            <person name="Kanamori H."/>
            <person name="Katayose Y."/>
            <person name="Fujisawa M."/>
            <person name="Namiki N."/>
            <person name="Mizuno H."/>
            <person name="Yamamoto K."/>
            <person name="Antonio B.A."/>
            <person name="Baba T."/>
            <person name="Sakata K."/>
            <person name="Nagamura Y."/>
            <person name="Aoki H."/>
            <person name="Arikawa K."/>
            <person name="Arita K."/>
            <person name="Bito T."/>
            <person name="Chiden Y."/>
            <person name="Fujitsuka N."/>
            <person name="Fukunaka R."/>
            <person name="Hamada M."/>
            <person name="Harada C."/>
            <person name="Hayashi A."/>
            <person name="Hijishita S."/>
            <person name="Honda M."/>
            <person name="Hosokawa S."/>
            <person name="Ichikawa Y."/>
            <person name="Idonuma A."/>
            <person name="Iijima M."/>
            <person name="Ikeda M."/>
            <person name="Ikeno M."/>
            <person name="Ito K."/>
            <person name="Ito S."/>
            <person name="Ito T."/>
            <person name="Ito Y."/>
            <person name="Ito Y."/>
            <person name="Iwabuchi A."/>
            <person name="Kamiya K."/>
            <person name="Karasawa W."/>
            <person name="Kurita K."/>
            <person name="Katagiri S."/>
            <person name="Kikuta A."/>
            <person name="Kobayashi H."/>
            <person name="Kobayashi N."/>
            <person name="Machita K."/>
            <person name="Maehara T."/>
            <person name="Masukawa M."/>
            <person name="Mizubayashi T."/>
            <person name="Mukai Y."/>
            <person name="Nagasaki H."/>
            <person name="Nagata Y."/>
            <person name="Naito S."/>
            <person name="Nakashima M."/>
            <person name="Nakama Y."/>
            <person name="Nakamichi Y."/>
            <person name="Nakamura M."/>
            <person name="Meguro A."/>
            <person name="Negishi M."/>
            <person name="Ohta I."/>
            <person name="Ohta T."/>
            <person name="Okamoto M."/>
            <person name="Ono N."/>
            <person name="Saji S."/>
            <person name="Sakaguchi M."/>
            <person name="Sakai K."/>
            <person name="Shibata M."/>
            <person name="Shimokawa T."/>
            <person name="Song J."/>
            <person name="Takazaki Y."/>
            <person name="Terasawa K."/>
            <person name="Tsugane M."/>
            <person name="Tsuji K."/>
            <person name="Ueda S."/>
            <person name="Waki K."/>
            <person name="Yamagata H."/>
            <person name="Yamamoto M."/>
            <person name="Yamamoto S."/>
            <person name="Yamane H."/>
            <person name="Yoshiki S."/>
            <person name="Yoshihara R."/>
            <person name="Yukawa K."/>
            <person name="Zhong H."/>
            <person name="Yano M."/>
            <person name="Yuan Q."/>
            <person name="Ouyang S."/>
            <person name="Liu J."/>
            <person name="Jones K.M."/>
            <person name="Gansberger K."/>
            <person name="Moffat K."/>
            <person name="Hill J."/>
            <person name="Bera J."/>
            <person name="Fadrosh D."/>
            <person name="Jin S."/>
            <person name="Johri S."/>
            <person name="Kim M."/>
            <person name="Overton L."/>
            <person name="Reardon M."/>
            <person name="Tsitrin T."/>
            <person name="Vuong H."/>
            <person name="Weaver B."/>
            <person name="Ciecko A."/>
            <person name="Tallon L."/>
            <person name="Jackson J."/>
            <person name="Pai G."/>
            <person name="Aken S.V."/>
            <person name="Utterback T."/>
            <person name="Reidmuller S."/>
            <person name="Feldblyum T."/>
            <person name="Hsiao J."/>
            <person name="Zismann V."/>
            <person name="Iobst S."/>
            <person name="de Vazeille A.R."/>
            <person name="Buell C.R."/>
            <person name="Ying K."/>
            <person name="Li Y."/>
            <person name="Lu T."/>
            <person name="Huang Y."/>
            <person name="Zhao Q."/>
            <person name="Feng Q."/>
            <person name="Zhang L."/>
            <person name="Zhu J."/>
            <person name="Weng Q."/>
            <person name="Mu J."/>
            <person name="Lu Y."/>
            <person name="Fan D."/>
            <person name="Liu Y."/>
            <person name="Guan J."/>
            <person name="Zhang Y."/>
            <person name="Yu S."/>
            <person name="Liu X."/>
            <person name="Zhang Y."/>
            <person name="Hong G."/>
            <person name="Han B."/>
            <person name="Choisne N."/>
            <person name="Demange N."/>
            <person name="Orjeda G."/>
            <person name="Samain S."/>
            <person name="Cattolico L."/>
            <person name="Pelletier E."/>
            <person name="Couloux A."/>
            <person name="Segurens B."/>
            <person name="Wincker P."/>
            <person name="D'Hont A."/>
            <person name="Scarpelli C."/>
            <person name="Weissenbach J."/>
            <person name="Salanoubat M."/>
            <person name="Quetier F."/>
            <person name="Yu Y."/>
            <person name="Kim H.R."/>
            <person name="Rambo T."/>
            <person name="Currie J."/>
            <person name="Collura K."/>
            <person name="Luo M."/>
            <person name="Yang T."/>
            <person name="Ammiraju J.S.S."/>
            <person name="Engler F."/>
            <person name="Soderlund C."/>
            <person name="Wing R.A."/>
            <person name="Palmer L.E."/>
            <person name="de la Bastide M."/>
            <person name="Spiegel L."/>
            <person name="Nascimento L."/>
            <person name="Zutavern T."/>
            <person name="O'Shaughnessy A."/>
            <person name="Dike S."/>
            <person name="Dedhia N."/>
            <person name="Preston R."/>
            <person name="Balija V."/>
            <person name="McCombie W.R."/>
            <person name="Chow T."/>
            <person name="Chen H."/>
            <person name="Chung M."/>
            <person name="Chen C."/>
            <person name="Shaw J."/>
            <person name="Wu H."/>
            <person name="Hsiao K."/>
            <person name="Chao Y."/>
            <person name="Chu M."/>
            <person name="Cheng C."/>
            <person name="Hour A."/>
            <person name="Lee P."/>
            <person name="Lin S."/>
            <person name="Lin Y."/>
            <person name="Liou J."/>
            <person name="Liu S."/>
            <person name="Hsing Y."/>
            <person name="Raghuvanshi S."/>
            <person name="Mohanty A."/>
            <person name="Bharti A.K."/>
            <person name="Gaur A."/>
            <person name="Gupta V."/>
            <person name="Kumar D."/>
            <person name="Ravi V."/>
            <person name="Vij S."/>
            <person name="Kapur A."/>
            <person name="Khurana P."/>
            <person name="Khurana P."/>
            <person name="Khurana J.P."/>
            <person name="Tyagi A.K."/>
            <person name="Gaikwad K."/>
            <person name="Singh A."/>
            <person name="Dalal V."/>
            <person name="Srivastava S."/>
            <person name="Dixit A."/>
            <person name="Pal A.K."/>
            <person name="Ghazi I.A."/>
            <person name="Yadav M."/>
            <person name="Pandit A."/>
            <person name="Bhargava A."/>
            <person name="Sureshbabu K."/>
            <person name="Batra K."/>
            <person name="Sharma T.R."/>
            <person name="Mohapatra T."/>
            <person name="Singh N.K."/>
            <person name="Messing J."/>
            <person name="Nelson A.B."/>
            <person name="Fuks G."/>
            <person name="Kavchok S."/>
            <person name="Keizer G."/>
            <person name="Linton E."/>
            <person name="Llaca V."/>
            <person name="Song R."/>
            <person name="Tanyolac B."/>
            <person name="Young S."/>
            <person name="Ho-Il K."/>
            <person name="Hahn J.H."/>
            <person name="Sangsakoo G."/>
            <person name="Vanavichit A."/>
            <person name="de Mattos Luiz.A.T."/>
            <person name="Zimmer P.D."/>
            <person name="Malone G."/>
            <person name="Dellagostin O."/>
            <person name="de Oliveira A.C."/>
            <person name="Bevan M."/>
            <person name="Bancroft I."/>
            <person name="Minx P."/>
            <person name="Cordum H."/>
            <person name="Wilson R."/>
            <person name="Cheng Z."/>
            <person name="Jin W."/>
            <person name="Jiang J."/>
            <person name="Leong S.A."/>
            <person name="Iwama H."/>
            <person name="Gojobori T."/>
            <person name="Itoh T."/>
            <person name="Niimura Y."/>
            <person name="Fujii Y."/>
            <person name="Habara T."/>
            <person name="Sakai H."/>
            <person name="Sato Y."/>
            <person name="Wilson G."/>
            <person name="Kumar K."/>
            <person name="McCouch S."/>
            <person name="Juretic N."/>
            <person name="Hoen D."/>
            <person name="Wright S."/>
            <person name="Bruskiewich R."/>
            <person name="Bureau T."/>
            <person name="Miyao A."/>
            <person name="Hirochika H."/>
            <person name="Nishikawa T."/>
            <person name="Kadowaki K."/>
            <person name="Sugiura M."/>
            <person name="Burr B."/>
            <person name="Sasaki T."/>
        </authorList>
    </citation>
    <scope>NUCLEOTIDE SEQUENCE [LARGE SCALE GENOMIC DNA]</scope>
    <source>
        <strain evidence="3">cv. Nipponbare</strain>
    </source>
</reference>
<organism evidence="2 3">
    <name type="scientific">Oryza sativa subsp. japonica</name>
    <name type="common">Rice</name>
    <dbReference type="NCBI Taxonomy" id="39947"/>
    <lineage>
        <taxon>Eukaryota</taxon>
        <taxon>Viridiplantae</taxon>
        <taxon>Streptophyta</taxon>
        <taxon>Embryophyta</taxon>
        <taxon>Tracheophyta</taxon>
        <taxon>Spermatophyta</taxon>
        <taxon>Magnoliopsida</taxon>
        <taxon>Liliopsida</taxon>
        <taxon>Poales</taxon>
        <taxon>Poaceae</taxon>
        <taxon>BOP clade</taxon>
        <taxon>Oryzoideae</taxon>
        <taxon>Oryzeae</taxon>
        <taxon>Oryzinae</taxon>
        <taxon>Oryza</taxon>
        <taxon>Oryza sativa</taxon>
    </lineage>
</organism>
<evidence type="ECO:0000256" key="1">
    <source>
        <dbReference type="SAM" id="MobiDB-lite"/>
    </source>
</evidence>
<dbReference type="EMBL" id="AP014959">
    <property type="protein sequence ID" value="BAS85225.1"/>
    <property type="molecule type" value="Genomic_DNA"/>
</dbReference>
<dbReference type="InParanoid" id="A0A0N7KHM4"/>
<reference evidence="2 3" key="3">
    <citation type="journal article" date="2013" name="Rice">
        <title>Improvement of the Oryza sativa Nipponbare reference genome using next generation sequence and optical map data.</title>
        <authorList>
            <person name="Kawahara Y."/>
            <person name="de la Bastide M."/>
            <person name="Hamilton J.P."/>
            <person name="Kanamori H."/>
            <person name="McCombie W.R."/>
            <person name="Ouyang S."/>
            <person name="Schwartz D.C."/>
            <person name="Tanaka T."/>
            <person name="Wu J."/>
            <person name="Zhou S."/>
            <person name="Childs K.L."/>
            <person name="Davidson R.M."/>
            <person name="Lin H."/>
            <person name="Quesada-Ocampo L."/>
            <person name="Vaillancourt B."/>
            <person name="Sakai H."/>
            <person name="Lee S.S."/>
            <person name="Kim J."/>
            <person name="Numa H."/>
            <person name="Itoh T."/>
            <person name="Buell C.R."/>
            <person name="Matsumoto T."/>
        </authorList>
    </citation>
    <scope>NUCLEOTIDE SEQUENCE [LARGE SCALE GENOMIC DNA]</scope>
    <source>
        <strain evidence="3">cv. Nipponbare</strain>
    </source>
</reference>
<dbReference type="PaxDb" id="39947-A0A0N7KHM4"/>
<proteinExistence type="predicted"/>
<dbReference type="Proteomes" id="UP000059680">
    <property type="component" value="Chromosome 3"/>
</dbReference>
<gene>
    <name evidence="2" type="ordered locus">Os03g0605700</name>
    <name evidence="2" type="ORF">OSNPB_030605700</name>
</gene>
<evidence type="ECO:0000313" key="2">
    <source>
        <dbReference type="EMBL" id="BAS85225.1"/>
    </source>
</evidence>
<accession>A0A0N7KHM4</accession>